<accession>A0ABY8RF69</accession>
<dbReference type="Pfam" id="PF13905">
    <property type="entry name" value="Thioredoxin_8"/>
    <property type="match status" value="1"/>
</dbReference>
<dbReference type="InterPro" id="IPR050553">
    <property type="entry name" value="Thioredoxin_ResA/DsbE_sf"/>
</dbReference>
<proteinExistence type="predicted"/>
<evidence type="ECO:0000256" key="5">
    <source>
        <dbReference type="SAM" id="SignalP"/>
    </source>
</evidence>
<dbReference type="PROSITE" id="PS51352">
    <property type="entry name" value="THIOREDOXIN_2"/>
    <property type="match status" value="1"/>
</dbReference>
<dbReference type="InterPro" id="IPR017937">
    <property type="entry name" value="Thioredoxin_CS"/>
</dbReference>
<keyword evidence="8" id="KW-1185">Reference proteome</keyword>
<protein>
    <submittedName>
        <fullName evidence="7">TlpA disulfide reductase family protein</fullName>
    </submittedName>
</protein>
<dbReference type="PROSITE" id="PS00194">
    <property type="entry name" value="THIOREDOXIN_1"/>
    <property type="match status" value="1"/>
</dbReference>
<dbReference type="SUPFAM" id="SSF52833">
    <property type="entry name" value="Thioredoxin-like"/>
    <property type="match status" value="1"/>
</dbReference>
<dbReference type="RefSeq" id="WP_282905877.1">
    <property type="nucleotide sequence ID" value="NZ_CP124855.1"/>
</dbReference>
<name>A0ABY8RF69_9FLAO</name>
<sequence>MKKNKKRLFLYLLFFAVFTYSCNNKQTVKIVGDIPNLPDGTVYLFKWSMLDKIDSAATSKGHFEMNYEVKDELPFYIGIFHRDKKNVQRVISYTTNVPKWGSPTFMTDPVIKIKGNLIEYTPGNIITSPDVIFADISISKIQAGRQTEALFNTGDPIFTNNTPGNVNMIKEKLKKYPFSYHILYKLIDNKTVFNSHQTDDFLKLFDDNIKQSKPYKELLEYNNKAKEIGKITFPLLENTQGNRVAMLDPHYKKHLIVFWASWCGPCRLEIPMLKKAYDRNGENIEFISISTDDDKNSWKNALLKEQMPWKQLLIDKKNPSFNDLQILLKFNTAIPYTVLVDSNLKILGSSTGLSSEQYLLKLIKKQ</sequence>
<dbReference type="InterPro" id="IPR036249">
    <property type="entry name" value="Thioredoxin-like_sf"/>
</dbReference>
<dbReference type="PANTHER" id="PTHR42852">
    <property type="entry name" value="THIOL:DISULFIDE INTERCHANGE PROTEIN DSBE"/>
    <property type="match status" value="1"/>
</dbReference>
<reference evidence="7 8" key="1">
    <citation type="submission" date="2023-05" db="EMBL/GenBank/DDBJ databases">
        <title>Genomic insight into Chryseobacterium sp. wdc7 isolated forest soil (Gotjawal).</title>
        <authorList>
            <person name="Park S.-J."/>
        </authorList>
    </citation>
    <scope>NUCLEOTIDE SEQUENCE [LARGE SCALE GENOMIC DNA]</scope>
    <source>
        <strain evidence="8">wdc7</strain>
    </source>
</reference>
<evidence type="ECO:0000313" key="8">
    <source>
        <dbReference type="Proteomes" id="UP001241656"/>
    </source>
</evidence>
<keyword evidence="2" id="KW-0201">Cytochrome c-type biogenesis</keyword>
<dbReference type="PANTHER" id="PTHR42852:SF6">
    <property type="entry name" value="THIOL:DISULFIDE INTERCHANGE PROTEIN DSBE"/>
    <property type="match status" value="1"/>
</dbReference>
<dbReference type="EMBL" id="CP124855">
    <property type="protein sequence ID" value="WHF52600.1"/>
    <property type="molecule type" value="Genomic_DNA"/>
</dbReference>
<keyword evidence="5" id="KW-0732">Signal</keyword>
<dbReference type="CDD" id="cd02966">
    <property type="entry name" value="TlpA_like_family"/>
    <property type="match status" value="1"/>
</dbReference>
<evidence type="ECO:0000256" key="4">
    <source>
        <dbReference type="ARBA" id="ARBA00023284"/>
    </source>
</evidence>
<feature type="chain" id="PRO_5047313390" evidence="5">
    <location>
        <begin position="22"/>
        <end position="366"/>
    </location>
</feature>
<organism evidence="7 8">
    <name type="scientific">Chryseobacterium gotjawalense</name>
    <dbReference type="NCBI Taxonomy" id="3042315"/>
    <lineage>
        <taxon>Bacteria</taxon>
        <taxon>Pseudomonadati</taxon>
        <taxon>Bacteroidota</taxon>
        <taxon>Flavobacteriia</taxon>
        <taxon>Flavobacteriales</taxon>
        <taxon>Weeksellaceae</taxon>
        <taxon>Chryseobacterium group</taxon>
        <taxon>Chryseobacterium</taxon>
    </lineage>
</organism>
<evidence type="ECO:0000256" key="3">
    <source>
        <dbReference type="ARBA" id="ARBA00023157"/>
    </source>
</evidence>
<evidence type="ECO:0000256" key="1">
    <source>
        <dbReference type="ARBA" id="ARBA00004196"/>
    </source>
</evidence>
<dbReference type="InterPro" id="IPR013766">
    <property type="entry name" value="Thioredoxin_domain"/>
</dbReference>
<dbReference type="InterPro" id="IPR012336">
    <property type="entry name" value="Thioredoxin-like_fold"/>
</dbReference>
<evidence type="ECO:0000259" key="6">
    <source>
        <dbReference type="PROSITE" id="PS51352"/>
    </source>
</evidence>
<dbReference type="PROSITE" id="PS51257">
    <property type="entry name" value="PROKAR_LIPOPROTEIN"/>
    <property type="match status" value="1"/>
</dbReference>
<gene>
    <name evidence="7" type="ORF">QGN23_04810</name>
</gene>
<dbReference type="Gene3D" id="3.40.30.10">
    <property type="entry name" value="Glutaredoxin"/>
    <property type="match status" value="1"/>
</dbReference>
<feature type="signal peptide" evidence="5">
    <location>
        <begin position="1"/>
        <end position="21"/>
    </location>
</feature>
<feature type="domain" description="Thioredoxin" evidence="6">
    <location>
        <begin position="225"/>
        <end position="366"/>
    </location>
</feature>
<keyword evidence="4" id="KW-0676">Redox-active center</keyword>
<evidence type="ECO:0000313" key="7">
    <source>
        <dbReference type="EMBL" id="WHF52600.1"/>
    </source>
</evidence>
<dbReference type="Proteomes" id="UP001241656">
    <property type="component" value="Chromosome"/>
</dbReference>
<keyword evidence="3" id="KW-1015">Disulfide bond</keyword>
<comment type="subcellular location">
    <subcellularLocation>
        <location evidence="1">Cell envelope</location>
    </subcellularLocation>
</comment>
<evidence type="ECO:0000256" key="2">
    <source>
        <dbReference type="ARBA" id="ARBA00022748"/>
    </source>
</evidence>